<keyword evidence="1" id="KW-0677">Repeat</keyword>
<dbReference type="InterPro" id="IPR051191">
    <property type="entry name" value="DCAF12"/>
</dbReference>
<feature type="domain" description="MalT-like TPR region" evidence="3">
    <location>
        <begin position="1133"/>
        <end position="1406"/>
    </location>
</feature>
<dbReference type="PANTHER" id="PTHR19860">
    <property type="entry name" value="DDB1- AND CUL4-ASSOCIATED FACTOR 12-RELATED"/>
    <property type="match status" value="1"/>
</dbReference>
<dbReference type="Pfam" id="PF07721">
    <property type="entry name" value="TPR_4"/>
    <property type="match status" value="1"/>
</dbReference>
<dbReference type="Pfam" id="PF13401">
    <property type="entry name" value="AAA_22"/>
    <property type="match status" value="1"/>
</dbReference>
<evidence type="ECO:0000256" key="1">
    <source>
        <dbReference type="ARBA" id="ARBA00022737"/>
    </source>
</evidence>
<gene>
    <name evidence="4" type="ORF">OZSIB_1091</name>
</gene>
<dbReference type="InterPro" id="IPR027417">
    <property type="entry name" value="P-loop_NTPase"/>
</dbReference>
<feature type="domain" description="MalT-like TPR region" evidence="3">
    <location>
        <begin position="886"/>
        <end position="1042"/>
    </location>
</feature>
<name>A0A367ZKX0_9BACT</name>
<proteinExistence type="predicted"/>
<dbReference type="Pfam" id="PF13424">
    <property type="entry name" value="TPR_12"/>
    <property type="match status" value="1"/>
</dbReference>
<dbReference type="GO" id="GO:0042802">
    <property type="term" value="F:identical protein binding"/>
    <property type="evidence" value="ECO:0007669"/>
    <property type="project" value="InterPro"/>
</dbReference>
<dbReference type="Gene3D" id="1.25.40.10">
    <property type="entry name" value="Tetratricopeptide repeat domain"/>
    <property type="match status" value="5"/>
</dbReference>
<feature type="domain" description="ORC1/DEAH AAA+ ATPase" evidence="2">
    <location>
        <begin position="243"/>
        <end position="375"/>
    </location>
</feature>
<dbReference type="EMBL" id="QOQW01000019">
    <property type="protein sequence ID" value="RCK78738.1"/>
    <property type="molecule type" value="Genomic_DNA"/>
</dbReference>
<evidence type="ECO:0000313" key="4">
    <source>
        <dbReference type="EMBL" id="RCK78738.1"/>
    </source>
</evidence>
<comment type="caution">
    <text evidence="4">The sequence shown here is derived from an EMBL/GenBank/DDBJ whole genome shotgun (WGS) entry which is preliminary data.</text>
</comment>
<dbReference type="GO" id="GO:0016887">
    <property type="term" value="F:ATP hydrolysis activity"/>
    <property type="evidence" value="ECO:0007669"/>
    <property type="project" value="InterPro"/>
</dbReference>
<dbReference type="Gene3D" id="3.40.50.300">
    <property type="entry name" value="P-loop containing nucleotide triphosphate hydrolases"/>
    <property type="match status" value="1"/>
</dbReference>
<dbReference type="InterPro" id="IPR019734">
    <property type="entry name" value="TPR_rpt"/>
</dbReference>
<dbReference type="SUPFAM" id="SSF48452">
    <property type="entry name" value="TPR-like"/>
    <property type="match status" value="5"/>
</dbReference>
<evidence type="ECO:0000259" key="2">
    <source>
        <dbReference type="Pfam" id="PF13401"/>
    </source>
</evidence>
<protein>
    <submittedName>
        <fullName evidence="4">Uncharacterized protein</fullName>
    </submittedName>
</protein>
<dbReference type="Proteomes" id="UP000252355">
    <property type="component" value="Unassembled WGS sequence"/>
</dbReference>
<reference evidence="4 5" key="1">
    <citation type="submission" date="2018-05" db="EMBL/GenBank/DDBJ databases">
        <title>A metagenomic window into the 2 km-deep terrestrial subsurface aquifer revealed taxonomically and functionally diverse microbial community comprising novel uncultured bacterial lineages.</title>
        <authorList>
            <person name="Kadnikov V.V."/>
            <person name="Mardanov A.V."/>
            <person name="Beletsky A.V."/>
            <person name="Banks D."/>
            <person name="Pimenov N.V."/>
            <person name="Frank Y.A."/>
            <person name="Karnachuk O.V."/>
            <person name="Ravin N.V."/>
        </authorList>
    </citation>
    <scope>NUCLEOTIDE SEQUENCE [LARGE SCALE GENOMIC DNA]</scope>
    <source>
        <strain evidence="4">BY5</strain>
    </source>
</reference>
<dbReference type="InterPro" id="IPR049945">
    <property type="entry name" value="AAA_22"/>
</dbReference>
<organism evidence="4 5">
    <name type="scientific">Candidatus Ozemobacter sibiricus</name>
    <dbReference type="NCBI Taxonomy" id="2268124"/>
    <lineage>
        <taxon>Bacteria</taxon>
        <taxon>Candidatus Ozemobacteria</taxon>
        <taxon>Candidatus Ozemobacterales</taxon>
        <taxon>Candidatus Ozemobacteraceae</taxon>
        <taxon>Candidatus Ozemobacter</taxon>
    </lineage>
</organism>
<dbReference type="InterPro" id="IPR041617">
    <property type="entry name" value="TPR_MalT"/>
</dbReference>
<sequence length="1577" mass="174267">MTIPSSTGAERGPLLQARLYLSAPGAALAAVRTEIGRRVLPLLRRKFSRRGVSLVLVDPTGDGHTLPDLPLASRLAEIERCRPFFLGILGTAASDPAPREVHAELAERYPWLGRLRWRTMSGIEAELGGLLAPDQPAGIFFYHLADPVLGGSPRPEGPVADLVARLREAGLPVREGIASLSALGDLVYTDLHRLFERLAPPRALSPLQRADLVQEAFAAARRLVYRPHPGVFHCLDEYAHQGGERPLLVTGPLGSGKSALVANWVAHYRAAHPDDFLFVHHLEVTNEAAQDLFLYRRLYQALAARFGLPLPAPTTADTLRQSVLEWLHLASPWGRTIVVLDGIHLWQEEGDPRLPEWMTAPLPTNLRLILTGQPDRPPVTELMHLGCTVAPLPPLDRTERQALLEATAAARGLAPLPPRCDRLLREEAAGNPLFLTLLLDTLQLFPPGPGEMPRLPIDVAPAFGPGDLLDLMLARLDEHTPPATPGAIREALSALACSRAGLDEDELQALLGPGDTDLPYVLWAPVRRLLEPLVLIQGGRWMLAHEALGEAIRRRFLFSEQHLFARRERQVTLFRAVDRGPRHLEEYGWLLAAQGAWEPLARWLAGLDTFADLVQADQLEAVRLWRILERHSPFRALEAYARPLLEPDRYLPFLPWLARFLREFGLPEKALDLERRYVRHLRERPAGADPLPAIEELAHHLFHQGEFAEAEPLLLELVSRGQAGDQPPRLAEGQRALAIIAHASGAWDRAAALFQDALARYAAAGDGFGLERCLASLGTALYSQGDLPGALAVFRRQELVARSLGRLAGLTDAYLGQAMCCRAAGDLDQALERLATAERLARLVGSRPALAACLNLQAAVLRTRGDLGAALSRFREAEALFADTRDHAGRQAAIGGQASIARSRGDLDEAARLYAEQERICRMIGHREGLTIALGGQATILRERGRLAAAMEMARQAEKLCRDLSFREGLQRSLCIQATILRDQGDLDGALALLREAERICREIGLRSGLQRTLEHLALVLKARGDLDGALALLKEQERLCRALGLKMGLQASLGYQAHILYFRGDIEGAMALFREQERLCRELGLRDRLQQALGGQAVICRARGDWTRSLQLLDEQERICLEMGLKDGLQIALYNKGIILLVRGDLDGAMTLFRKQEAICRQAGYREGLQASLGSQAVIHRNRGDMLRAMALFQEQEKICRESGYKEGLQVSLCGQAAILQASGDFDLAMAKLREGEKICRELSHKEGLQRVLCSQSQILRARGDTEGAMTLLREVEKICRGLDYKSGLQRALEYQAAIRLAAGDLEGAMSLLKEQEAICRELGIKAGLQAALGQQALILERRGDLDGALALLKEQELICRELGLKAGLARAMATQAEVMAKKYDRTREAMELVNEAYRLARSHGLNTLSNQIRSVLEAVQPPGGPQPARIDTADWRRFQAQLAEKTAFARDPADPRASLERLRQQERLCRELDMPTELANSLAGQALILRELGEGERALAILRQEEAIWRQQGSHTGLLECLVNQALLLVLDLRRPREALSLAEEAWRLGEKHDLPELPHQVLGQLLDFIHAQLR</sequence>
<dbReference type="PANTHER" id="PTHR19860:SF40">
    <property type="entry name" value="WD40 REPEAT-CONTAINING PROTEIN"/>
    <property type="match status" value="1"/>
</dbReference>
<dbReference type="InterPro" id="IPR011990">
    <property type="entry name" value="TPR-like_helical_dom_sf"/>
</dbReference>
<dbReference type="Pfam" id="PF17874">
    <property type="entry name" value="TPR_MalT"/>
    <property type="match status" value="2"/>
</dbReference>
<evidence type="ECO:0000313" key="5">
    <source>
        <dbReference type="Proteomes" id="UP000252355"/>
    </source>
</evidence>
<evidence type="ECO:0000259" key="3">
    <source>
        <dbReference type="Pfam" id="PF17874"/>
    </source>
</evidence>
<dbReference type="GO" id="GO:0080008">
    <property type="term" value="C:Cul4-RING E3 ubiquitin ligase complex"/>
    <property type="evidence" value="ECO:0007669"/>
    <property type="project" value="TreeGrafter"/>
</dbReference>
<dbReference type="SUPFAM" id="SSF52540">
    <property type="entry name" value="P-loop containing nucleoside triphosphate hydrolases"/>
    <property type="match status" value="1"/>
</dbReference>
<dbReference type="SMART" id="SM00028">
    <property type="entry name" value="TPR"/>
    <property type="match status" value="9"/>
</dbReference>
<accession>A0A367ZKX0</accession>
<dbReference type="InterPro" id="IPR011717">
    <property type="entry name" value="TPR-4"/>
</dbReference>